<evidence type="ECO:0000313" key="2">
    <source>
        <dbReference type="EMBL" id="KZK75144.1"/>
    </source>
</evidence>
<dbReference type="RefSeq" id="WP_303680700.1">
    <property type="nucleotide sequence ID" value="NZ_LVWG01000009.1"/>
</dbReference>
<feature type="signal peptide" evidence="1">
    <location>
        <begin position="1"/>
        <end position="22"/>
    </location>
</feature>
<dbReference type="Pfam" id="PF07027">
    <property type="entry name" value="DUF1318"/>
    <property type="match status" value="1"/>
</dbReference>
<dbReference type="EMBL" id="LVWG01000009">
    <property type="protein sequence ID" value="KZK75144.1"/>
    <property type="molecule type" value="Genomic_DNA"/>
</dbReference>
<dbReference type="Proteomes" id="UP000076481">
    <property type="component" value="Unassembled WGS sequence"/>
</dbReference>
<protein>
    <recommendedName>
        <fullName evidence="4">DUF1318 domain-containing protein</fullName>
    </recommendedName>
</protein>
<organism evidence="2 3">
    <name type="scientific">Pelodictyon luteolum</name>
    <dbReference type="NCBI Taxonomy" id="1100"/>
    <lineage>
        <taxon>Bacteria</taxon>
        <taxon>Pseudomonadati</taxon>
        <taxon>Chlorobiota</taxon>
        <taxon>Chlorobiia</taxon>
        <taxon>Chlorobiales</taxon>
        <taxon>Chlorobiaceae</taxon>
        <taxon>Chlorobium/Pelodictyon group</taxon>
        <taxon>Pelodictyon</taxon>
    </lineage>
</organism>
<accession>A0A165ME93</accession>
<gene>
    <name evidence="2" type="ORF">A3K90_05330</name>
</gene>
<evidence type="ECO:0000256" key="1">
    <source>
        <dbReference type="SAM" id="SignalP"/>
    </source>
</evidence>
<reference evidence="2 3" key="1">
    <citation type="submission" date="2016-03" db="EMBL/GenBank/DDBJ databases">
        <title>Speciation and ecological success in dimly lit waters: horizontal gene transfer in a green sulfur bacteria bloom unveiled by metagenomic assembly.</title>
        <authorList>
            <person name="Llorens-Mares T."/>
            <person name="Liu Z."/>
            <person name="Allen L.Z."/>
            <person name="Rusch D.B."/>
            <person name="Craig M.T."/>
            <person name="Dupont C.L."/>
            <person name="Bryant D.A."/>
            <person name="Casamayor E.O."/>
        </authorList>
    </citation>
    <scope>NUCLEOTIDE SEQUENCE [LARGE SCALE GENOMIC DNA]</scope>
    <source>
        <strain evidence="2">CIII</strain>
    </source>
</reference>
<sequence>MKKKSIFSLAILSCMMMLMALAAPASALDLDTARSSGLAGEVDNGLLAVPPGAPGDAAALIININNQRRAEYARVAAQNNLALDVVGSMMFQKIYSRLPEGTWIQIKGEWKKKTP</sequence>
<dbReference type="AlphaFoldDB" id="A0A165ME93"/>
<comment type="caution">
    <text evidence="2">The sequence shown here is derived from an EMBL/GenBank/DDBJ whole genome shotgun (WGS) entry which is preliminary data.</text>
</comment>
<dbReference type="PIRSF" id="PIRSF025560">
    <property type="entry name" value="UCP025560"/>
    <property type="match status" value="1"/>
</dbReference>
<name>A0A165ME93_PELLU</name>
<proteinExistence type="predicted"/>
<keyword evidence="1" id="KW-0732">Signal</keyword>
<evidence type="ECO:0000313" key="3">
    <source>
        <dbReference type="Proteomes" id="UP000076481"/>
    </source>
</evidence>
<evidence type="ECO:0008006" key="4">
    <source>
        <dbReference type="Google" id="ProtNLM"/>
    </source>
</evidence>
<dbReference type="InterPro" id="IPR008309">
    <property type="entry name" value="YdbL"/>
</dbReference>
<feature type="chain" id="PRO_5007862464" description="DUF1318 domain-containing protein" evidence="1">
    <location>
        <begin position="23"/>
        <end position="115"/>
    </location>
</feature>